<dbReference type="GO" id="GO:0016279">
    <property type="term" value="F:protein-lysine N-methyltransferase activity"/>
    <property type="evidence" value="ECO:0007669"/>
    <property type="project" value="InterPro"/>
</dbReference>
<dbReference type="PANTHER" id="PTHR13610:SF11">
    <property type="entry name" value="METHYLTRANSFERASE DOMAIN-CONTAINING PROTEIN"/>
    <property type="match status" value="1"/>
</dbReference>
<dbReference type="GO" id="GO:0032259">
    <property type="term" value="P:methylation"/>
    <property type="evidence" value="ECO:0007669"/>
    <property type="project" value="UniProtKB-KW"/>
</dbReference>
<dbReference type="PANTHER" id="PTHR13610">
    <property type="entry name" value="METHYLTRANSFERASE DOMAIN-CONTAINING PROTEIN"/>
    <property type="match status" value="1"/>
</dbReference>
<keyword evidence="3" id="KW-0949">S-adenosyl-L-methionine</keyword>
<sequence length="182" mass="20654">MIGKRKVERLLDEFPNEVEYHRSDDHVVTCPTELYLVPTPIEIVVEILRKLELTPKNRVVDLGCGDGRFVISAAYLYGCEGMGVDVREDVLELARAKSETLRVDDKTIFIHSDVRDIDLRELNPDVVFVYLMPSLLEEISEELVSCGATVVSYTFEVPGLGVPEVLRLDDLRRAYVYRGVSH</sequence>
<dbReference type="InterPro" id="IPR026170">
    <property type="entry name" value="FAM173A/B"/>
</dbReference>
<organism evidence="5 6">
    <name type="scientific">Methanopyrus kandleri</name>
    <dbReference type="NCBI Taxonomy" id="2320"/>
    <lineage>
        <taxon>Archaea</taxon>
        <taxon>Methanobacteriati</taxon>
        <taxon>Methanobacteriota</taxon>
        <taxon>Methanomada group</taxon>
        <taxon>Methanopyri</taxon>
        <taxon>Methanopyrales</taxon>
        <taxon>Methanopyraceae</taxon>
        <taxon>Methanopyrus</taxon>
    </lineage>
</organism>
<name>A0A832WML6_9EURY</name>
<dbReference type="OMA" id="GLRWYFY"/>
<reference evidence="5" key="1">
    <citation type="journal article" date="2020" name="bioRxiv">
        <title>A rank-normalized archaeal taxonomy based on genome phylogeny resolves widespread incomplete and uneven classifications.</title>
        <authorList>
            <person name="Rinke C."/>
            <person name="Chuvochina M."/>
            <person name="Mussig A.J."/>
            <person name="Chaumeil P.-A."/>
            <person name="Waite D.W."/>
            <person name="Whitman W.B."/>
            <person name="Parks D.H."/>
            <person name="Hugenholtz P."/>
        </authorList>
    </citation>
    <scope>NUCLEOTIDE SEQUENCE</scope>
    <source>
        <strain evidence="5">UBA8853</strain>
    </source>
</reference>
<dbReference type="Proteomes" id="UP000619545">
    <property type="component" value="Unassembled WGS sequence"/>
</dbReference>
<evidence type="ECO:0000256" key="1">
    <source>
        <dbReference type="ARBA" id="ARBA00022603"/>
    </source>
</evidence>
<dbReference type="GeneID" id="1477756"/>
<accession>A0A832WML6</accession>
<evidence type="ECO:0000256" key="3">
    <source>
        <dbReference type="ARBA" id="ARBA00022691"/>
    </source>
</evidence>
<dbReference type="AlphaFoldDB" id="A0A832WML6"/>
<dbReference type="EMBL" id="DUJS01000004">
    <property type="protein sequence ID" value="HII70387.1"/>
    <property type="molecule type" value="Genomic_DNA"/>
</dbReference>
<keyword evidence="1 5" id="KW-0489">Methyltransferase</keyword>
<proteinExistence type="predicted"/>
<dbReference type="RefSeq" id="WP_011018823.1">
    <property type="nucleotide sequence ID" value="NZ_DUJS01000004.1"/>
</dbReference>
<dbReference type="InterPro" id="IPR041698">
    <property type="entry name" value="Methyltransf_25"/>
</dbReference>
<comment type="caution">
    <text evidence="5">The sequence shown here is derived from an EMBL/GenBank/DDBJ whole genome shotgun (WGS) entry which is preliminary data.</text>
</comment>
<evidence type="ECO:0000313" key="5">
    <source>
        <dbReference type="EMBL" id="HII70387.1"/>
    </source>
</evidence>
<dbReference type="CDD" id="cd02440">
    <property type="entry name" value="AdoMet_MTases"/>
    <property type="match status" value="1"/>
</dbReference>
<protein>
    <submittedName>
        <fullName evidence="5">Methyltransferase domain-containing protein</fullName>
    </submittedName>
</protein>
<keyword evidence="2 5" id="KW-0808">Transferase</keyword>
<dbReference type="Gene3D" id="3.40.50.150">
    <property type="entry name" value="Vaccinia Virus protein VP39"/>
    <property type="match status" value="1"/>
</dbReference>
<feature type="domain" description="Methyltransferase" evidence="4">
    <location>
        <begin position="59"/>
        <end position="131"/>
    </location>
</feature>
<dbReference type="Pfam" id="PF13649">
    <property type="entry name" value="Methyltransf_25"/>
    <property type="match status" value="1"/>
</dbReference>
<dbReference type="InterPro" id="IPR029063">
    <property type="entry name" value="SAM-dependent_MTases_sf"/>
</dbReference>
<evidence type="ECO:0000259" key="4">
    <source>
        <dbReference type="Pfam" id="PF13649"/>
    </source>
</evidence>
<evidence type="ECO:0000313" key="6">
    <source>
        <dbReference type="Proteomes" id="UP000619545"/>
    </source>
</evidence>
<evidence type="ECO:0000256" key="2">
    <source>
        <dbReference type="ARBA" id="ARBA00022679"/>
    </source>
</evidence>
<dbReference type="SUPFAM" id="SSF53335">
    <property type="entry name" value="S-adenosyl-L-methionine-dependent methyltransferases"/>
    <property type="match status" value="1"/>
</dbReference>
<gene>
    <name evidence="5" type="ORF">HA336_04050</name>
</gene>